<name>A0AAV9UCJ7_9PEZI</name>
<organism evidence="2 3">
    <name type="scientific">Orbilia brochopaga</name>
    <dbReference type="NCBI Taxonomy" id="3140254"/>
    <lineage>
        <taxon>Eukaryota</taxon>
        <taxon>Fungi</taxon>
        <taxon>Dikarya</taxon>
        <taxon>Ascomycota</taxon>
        <taxon>Pezizomycotina</taxon>
        <taxon>Orbiliomycetes</taxon>
        <taxon>Orbiliales</taxon>
        <taxon>Orbiliaceae</taxon>
        <taxon>Orbilia</taxon>
    </lineage>
</organism>
<dbReference type="Proteomes" id="UP001375240">
    <property type="component" value="Unassembled WGS sequence"/>
</dbReference>
<sequence length="134" mass="14227">MPPAQPPLSLHLKSSTATFFIILPASANFATLQSELLALLTSNAAHLPPSLSTPPTSHTAIKIGLPKDPTDPRKSGFTPLDRASYRNGNGTLSATGIKDNTVIAFKIVEGDGDGWDGEFDVTYPSEDYDESQGK</sequence>
<proteinExistence type="predicted"/>
<evidence type="ECO:0000313" key="2">
    <source>
        <dbReference type="EMBL" id="KAK6338747.1"/>
    </source>
</evidence>
<evidence type="ECO:0000256" key="1">
    <source>
        <dbReference type="SAM" id="MobiDB-lite"/>
    </source>
</evidence>
<keyword evidence="3" id="KW-1185">Reference proteome</keyword>
<dbReference type="AlphaFoldDB" id="A0AAV9UCJ7"/>
<protein>
    <submittedName>
        <fullName evidence="2">Uncharacterized protein</fullName>
    </submittedName>
</protein>
<accession>A0AAV9UCJ7</accession>
<dbReference type="EMBL" id="JAVHNQ010000009">
    <property type="protein sequence ID" value="KAK6338747.1"/>
    <property type="molecule type" value="Genomic_DNA"/>
</dbReference>
<feature type="region of interest" description="Disordered" evidence="1">
    <location>
        <begin position="47"/>
        <end position="91"/>
    </location>
</feature>
<feature type="compositionally biased region" description="Low complexity" evidence="1">
    <location>
        <begin position="47"/>
        <end position="60"/>
    </location>
</feature>
<feature type="region of interest" description="Disordered" evidence="1">
    <location>
        <begin position="111"/>
        <end position="134"/>
    </location>
</feature>
<comment type="caution">
    <text evidence="2">The sequence shown here is derived from an EMBL/GenBank/DDBJ whole genome shotgun (WGS) entry which is preliminary data.</text>
</comment>
<gene>
    <name evidence="2" type="ORF">TWF696_009557</name>
</gene>
<evidence type="ECO:0000313" key="3">
    <source>
        <dbReference type="Proteomes" id="UP001375240"/>
    </source>
</evidence>
<reference evidence="2 3" key="1">
    <citation type="submission" date="2019-10" db="EMBL/GenBank/DDBJ databases">
        <authorList>
            <person name="Palmer J.M."/>
        </authorList>
    </citation>
    <scope>NUCLEOTIDE SEQUENCE [LARGE SCALE GENOMIC DNA]</scope>
    <source>
        <strain evidence="2 3">TWF696</strain>
    </source>
</reference>